<name>A0ABN5CPB0_PSEO7</name>
<keyword evidence="2" id="KW-1185">Reference proteome</keyword>
<dbReference type="Proteomes" id="UP000016521">
    <property type="component" value="Chromosome I"/>
</dbReference>
<evidence type="ECO:0000313" key="2">
    <source>
        <dbReference type="Proteomes" id="UP000016521"/>
    </source>
</evidence>
<evidence type="ECO:0000313" key="1">
    <source>
        <dbReference type="EMBL" id="ATD09102.1"/>
    </source>
</evidence>
<accession>A0ABN5CPB0</accession>
<dbReference type="EMBL" id="CP011924">
    <property type="protein sequence ID" value="ATD09102.1"/>
    <property type="molecule type" value="Genomic_DNA"/>
</dbReference>
<protein>
    <submittedName>
        <fullName evidence="1">Uncharacterized protein</fullName>
    </submittedName>
</protein>
<reference evidence="1 2" key="1">
    <citation type="submission" date="2015-06" db="EMBL/GenBank/DDBJ databases">
        <authorList>
            <person name="Xie B.-B."/>
            <person name="Rong J.-C."/>
            <person name="Qin Q.-L."/>
            <person name="Zhang Y.-Z."/>
        </authorList>
    </citation>
    <scope>NUCLEOTIDE SEQUENCE [LARGE SCALE GENOMIC DNA]</scope>
    <source>
        <strain evidence="1 2">JCM 20779</strain>
    </source>
</reference>
<organism evidence="1 2">
    <name type="scientific">Pseudoalteromonas piscicida</name>
    <dbReference type="NCBI Taxonomy" id="43662"/>
    <lineage>
        <taxon>Bacteria</taxon>
        <taxon>Pseudomonadati</taxon>
        <taxon>Pseudomonadota</taxon>
        <taxon>Gammaproteobacteria</taxon>
        <taxon>Alteromonadales</taxon>
        <taxon>Pseudoalteromonadaceae</taxon>
        <taxon>Pseudoalteromonas</taxon>
    </lineage>
</organism>
<proteinExistence type="predicted"/>
<gene>
    <name evidence="1" type="ORF">PPIS_a4476</name>
</gene>
<sequence>MVLDLGATRVALIQVKSPLTGTTFYNPCFLARFFMPEL</sequence>